<evidence type="ECO:0000313" key="8">
    <source>
        <dbReference type="Proteomes" id="UP000007054"/>
    </source>
</evidence>
<dbReference type="InterPro" id="IPR038729">
    <property type="entry name" value="Rad50/SbcC_AAA"/>
</dbReference>
<dbReference type="InterPro" id="IPR027417">
    <property type="entry name" value="P-loop_NTPase"/>
</dbReference>
<dbReference type="Pfam" id="PF13558">
    <property type="entry name" value="SbcC_Walker_B"/>
    <property type="match status" value="1"/>
</dbReference>
<evidence type="ECO:0000313" key="7">
    <source>
        <dbReference type="EMBL" id="CBL16741.1"/>
    </source>
</evidence>
<evidence type="ECO:0000259" key="6">
    <source>
        <dbReference type="Pfam" id="PF13476"/>
    </source>
</evidence>
<evidence type="ECO:0000256" key="2">
    <source>
        <dbReference type="ARBA" id="ARBA00011322"/>
    </source>
</evidence>
<dbReference type="HOGENOM" id="CLU_004785_2_0_9"/>
<feature type="coiled-coil region" evidence="4">
    <location>
        <begin position="338"/>
        <end position="523"/>
    </location>
</feature>
<reference evidence="7" key="1">
    <citation type="submission" date="2010-03" db="EMBL/GenBank/DDBJ databases">
        <title>The genome sequence of Ruminococcus sp. 18P13.</title>
        <authorList>
            <consortium name="metaHIT consortium -- http://www.metahit.eu/"/>
            <person name="Pajon A."/>
            <person name="Turner K."/>
            <person name="Parkhill J."/>
            <person name="Bernalier A."/>
        </authorList>
    </citation>
    <scope>NUCLEOTIDE SEQUENCE [LARGE SCALE GENOMIC DNA]</scope>
    <source>
        <strain evidence="7">Type strain: 18P13</strain>
    </source>
</reference>
<accession>D4LAU6</accession>
<dbReference type="Gene3D" id="3.40.50.300">
    <property type="entry name" value="P-loop containing nucleotide triphosphate hydrolases"/>
    <property type="match status" value="2"/>
</dbReference>
<dbReference type="EMBL" id="FP929052">
    <property type="protein sequence ID" value="CBL16741.1"/>
    <property type="molecule type" value="Genomic_DNA"/>
</dbReference>
<reference evidence="7" key="2">
    <citation type="submission" date="2010-03" db="EMBL/GenBank/DDBJ databases">
        <authorList>
            <person name="Pajon A."/>
        </authorList>
    </citation>
    <scope>NUCLEOTIDE SEQUENCE</scope>
    <source>
        <strain evidence="7">Type strain: 18P13</strain>
    </source>
</reference>
<dbReference type="GO" id="GO:0016887">
    <property type="term" value="F:ATP hydrolysis activity"/>
    <property type="evidence" value="ECO:0007669"/>
    <property type="project" value="InterPro"/>
</dbReference>
<dbReference type="Proteomes" id="UP000007054">
    <property type="component" value="Chromosome"/>
</dbReference>
<dbReference type="AlphaFoldDB" id="D4LAU6"/>
<dbReference type="GO" id="GO:0006302">
    <property type="term" value="P:double-strand break repair"/>
    <property type="evidence" value="ECO:0007669"/>
    <property type="project" value="InterPro"/>
</dbReference>
<dbReference type="STRING" id="213810.RUM_05180"/>
<feature type="compositionally biased region" description="Basic and acidic residues" evidence="5">
    <location>
        <begin position="729"/>
        <end position="752"/>
    </location>
</feature>
<feature type="region of interest" description="Disordered" evidence="5">
    <location>
        <begin position="551"/>
        <end position="578"/>
    </location>
</feature>
<comment type="similarity">
    <text evidence="1">Belongs to the SMC family. SbcC subfamily.</text>
</comment>
<name>D4LAU6_RUMC1</name>
<organism evidence="7 8">
    <name type="scientific">Ruminococcus champanellensis (strain DSM 18848 / JCM 17042 / KCTC 15320 / 18P13)</name>
    <dbReference type="NCBI Taxonomy" id="213810"/>
    <lineage>
        <taxon>Bacteria</taxon>
        <taxon>Bacillati</taxon>
        <taxon>Bacillota</taxon>
        <taxon>Clostridia</taxon>
        <taxon>Eubacteriales</taxon>
        <taxon>Oscillospiraceae</taxon>
        <taxon>Ruminococcus</taxon>
    </lineage>
</organism>
<dbReference type="KEGG" id="rch:RUM_05180"/>
<evidence type="ECO:0000256" key="1">
    <source>
        <dbReference type="ARBA" id="ARBA00006930"/>
    </source>
</evidence>
<evidence type="ECO:0000256" key="3">
    <source>
        <dbReference type="ARBA" id="ARBA00013368"/>
    </source>
</evidence>
<feature type="region of interest" description="Disordered" evidence="5">
    <location>
        <begin position="722"/>
        <end position="752"/>
    </location>
</feature>
<feature type="coiled-coil region" evidence="4">
    <location>
        <begin position="246"/>
        <end position="307"/>
    </location>
</feature>
<keyword evidence="4" id="KW-0175">Coiled coil</keyword>
<evidence type="ECO:0000256" key="4">
    <source>
        <dbReference type="SAM" id="Coils"/>
    </source>
</evidence>
<comment type="subunit">
    <text evidence="2">Heterodimer of SbcC and SbcD.</text>
</comment>
<dbReference type="PANTHER" id="PTHR32114">
    <property type="entry name" value="ABC TRANSPORTER ABCH.3"/>
    <property type="match status" value="1"/>
</dbReference>
<keyword evidence="8" id="KW-1185">Reference proteome</keyword>
<sequence length="1083" mass="121255">MRPLTLTMSAFGPYAGKTTLPLEQLGERGLYLITGDTGAGKTTLFDAIAFALYGEASGQNRSSSMLRSKYADPATPTYVELTFAYGGKRYTIRRNPAYDRPKTRGAGTTPQSAEAELTMPDGRVLSRVKEVNQAVQELLGIDRNQFSQIAMLAQGDFYRMLLATTDDRVQIFRKLFRTEPYRRLQDRLKERTGELERTRSSIRSAISQYTAGIRLMPEDPEQETLTGLLEGTLPESELLPLLERLLERDAQGLEQAEQTCARLEEQLTVLHQSLDRAKQAARLREAYRQAQEQLKAQKQQRDACKATLDASLSDQTRQKELTVEITRIREQLPRYAEKEQLRTTLAQMKQDATHSQQEIKQTQERIAQGRSRYEKHVLELKSLANAGENREKLAALIKEQQKKDQHLAVLSEKLTGYDKLCRQLAAAQQAYQQAEHAAGQQRQTLEQLTEQLQTLGDAPARQERLLAQKQAAEQRTEQLATLAQRLDAYRIQSGELEQAQRAYAAAAETMQQEKDAYDRMQQAFLDAQAGILAASLQDGAPCPVCGAASHPHPAQPAKNAPTEAELKAARNRSDKAQQTCTQASRHAGTLRGKAESLAQSIREQCSALGLERDLPALPGHLQQEQSLLKDKQAGLDAELTETEQHIALRRQLETEQPKTEQILRQMEDALAGKRDARSSLDAQVQAAAEQLLEHTRTLELDCTLDMLPKKLNLMQKASSISADSLSGRLQREEQNVARRQELEQSNPRDEAQLRQMESDYADAREQLARLLEQASTAAKQLEEYSQLLPFADRKEAQAQITALEGEQSRLEQLAVQRQQAYDAAREAHATAQSRCRTLEEQLAQYQQEDVPGLEAQLRQLEQDKQQAGQEKTHRISRLGLNRSARDGILQQQARLEKTMQELRMVSGLSNTAAGKLSGKERVALETFVQMHYFDRIIRRANRRFLVMSSGQYELKRQQSATDLRSQSGLELCVVDHYNGTERSVRTLSGGESFMASLSLALGLSDEIQSSAGGIRLDTMFVDEGFGSLDEETLQQAMRALQSLTESNRLVGIISHVGALKNQIDKQILVTKQPAGGSHAQVQV</sequence>
<dbReference type="PANTHER" id="PTHR32114:SF2">
    <property type="entry name" value="ABC TRANSPORTER ABCH.3"/>
    <property type="match status" value="1"/>
</dbReference>
<dbReference type="Pfam" id="PF13476">
    <property type="entry name" value="AAA_23"/>
    <property type="match status" value="1"/>
</dbReference>
<evidence type="ECO:0000256" key="5">
    <source>
        <dbReference type="SAM" id="MobiDB-lite"/>
    </source>
</evidence>
<gene>
    <name evidence="7" type="ordered locus">RUM_05180</name>
</gene>
<dbReference type="BioCyc" id="RCHA213810:RUM_RS02500-MONOMER"/>
<dbReference type="PATRIC" id="fig|213810.4.peg.422"/>
<feature type="domain" description="Rad50/SbcC-type AAA" evidence="6">
    <location>
        <begin position="6"/>
        <end position="300"/>
    </location>
</feature>
<feature type="compositionally biased region" description="Basic and acidic residues" evidence="5">
    <location>
        <begin position="564"/>
        <end position="575"/>
    </location>
</feature>
<proteinExistence type="inferred from homology"/>
<dbReference type="SUPFAM" id="SSF52540">
    <property type="entry name" value="P-loop containing nucleoside triphosphate hydrolases"/>
    <property type="match status" value="1"/>
</dbReference>
<protein>
    <recommendedName>
        <fullName evidence="3">Nuclease SbcCD subunit C</fullName>
    </recommendedName>
</protein>
<dbReference type="RefSeq" id="WP_015557648.1">
    <property type="nucleotide sequence ID" value="NC_021039.1"/>
</dbReference>
<dbReference type="GeneID" id="83155337"/>